<dbReference type="RefSeq" id="WP_171802472.1">
    <property type="nucleotide sequence ID" value="NZ_CP053542.1"/>
</dbReference>
<dbReference type="Proteomes" id="UP000501443">
    <property type="component" value="Plasmid pveu"/>
</dbReference>
<keyword evidence="1" id="KW-0614">Plasmid</keyword>
<protein>
    <submittedName>
        <fullName evidence="1">Uncharacterized protein</fullName>
    </submittedName>
</protein>
<organism evidence="1 2">
    <name type="scientific">Vibrio europaeus</name>
    <dbReference type="NCBI Taxonomy" id="300876"/>
    <lineage>
        <taxon>Bacteria</taxon>
        <taxon>Pseudomonadati</taxon>
        <taxon>Pseudomonadota</taxon>
        <taxon>Gammaproteobacteria</taxon>
        <taxon>Vibrionales</taxon>
        <taxon>Vibrionaceae</taxon>
        <taxon>Vibrio</taxon>
        <taxon>Vibrio oreintalis group</taxon>
    </lineage>
</organism>
<accession>A0AAE7AYL5</accession>
<reference evidence="1 2" key="1">
    <citation type="submission" date="2020-05" db="EMBL/GenBank/DDBJ databases">
        <title>First description outside Europe of the emergent pathogen for shellfish aquaculture Vibrio europaeus.</title>
        <authorList>
            <person name="Dubert J."/>
            <person name="Rojas R."/>
        </authorList>
    </citation>
    <scope>NUCLEOTIDE SEQUENCE [LARGE SCALE GENOMIC DNA]</scope>
    <source>
        <strain evidence="1 2">NPI-1</strain>
        <plasmid evidence="2">pveu</plasmid>
    </source>
</reference>
<evidence type="ECO:0000313" key="2">
    <source>
        <dbReference type="Proteomes" id="UP000501443"/>
    </source>
</evidence>
<geneLocation type="plasmid" evidence="2">
    <name>pveu</name>
</geneLocation>
<proteinExistence type="predicted"/>
<gene>
    <name evidence="1" type="ORF">HOO69_15925</name>
</gene>
<sequence length="55" mass="6091">MISLEDTPNTPLKWRAHSARLFEVIPVALGLSDTLGGCLTSNSLLKGRYERYLEG</sequence>
<dbReference type="EMBL" id="CP053542">
    <property type="protein sequence ID" value="QJY38069.1"/>
    <property type="molecule type" value="Genomic_DNA"/>
</dbReference>
<dbReference type="AlphaFoldDB" id="A0AAE7AYL5"/>
<evidence type="ECO:0000313" key="1">
    <source>
        <dbReference type="EMBL" id="QJY38069.1"/>
    </source>
</evidence>
<name>A0AAE7AYL5_9VIBR</name>